<feature type="domain" description="Glycosyltransferase 2-like" evidence="3">
    <location>
        <begin position="312"/>
        <end position="517"/>
    </location>
</feature>
<dbReference type="GO" id="GO:0005737">
    <property type="term" value="C:cytoplasm"/>
    <property type="evidence" value="ECO:0007669"/>
    <property type="project" value="TreeGrafter"/>
</dbReference>
<feature type="transmembrane region" description="Helical" evidence="2">
    <location>
        <begin position="193"/>
        <end position="212"/>
    </location>
</feature>
<keyword evidence="2" id="KW-0812">Transmembrane</keyword>
<dbReference type="SUPFAM" id="SSF53448">
    <property type="entry name" value="Nucleotide-diphospho-sugar transferases"/>
    <property type="match status" value="1"/>
</dbReference>
<dbReference type="AlphaFoldDB" id="A0AAD5SBJ9"/>
<keyword evidence="2" id="KW-1133">Transmembrane helix</keyword>
<dbReference type="PANTHER" id="PTHR16779:SF1">
    <property type="entry name" value="BETA-1,4-MANNOSYLTRANSFERASE EGH"/>
    <property type="match status" value="1"/>
</dbReference>
<protein>
    <recommendedName>
        <fullName evidence="3">Glycosyltransferase 2-like domain-containing protein</fullName>
    </recommendedName>
</protein>
<keyword evidence="2" id="KW-0472">Membrane</keyword>
<dbReference type="InterPro" id="IPR029044">
    <property type="entry name" value="Nucleotide-diphossugar_trans"/>
</dbReference>
<dbReference type="InterPro" id="IPR001173">
    <property type="entry name" value="Glyco_trans_2-like"/>
</dbReference>
<dbReference type="EMBL" id="JADGJD010000522">
    <property type="protein sequence ID" value="KAJ3050368.1"/>
    <property type="molecule type" value="Genomic_DNA"/>
</dbReference>
<name>A0AAD5SBJ9_9FUNG</name>
<dbReference type="GO" id="GO:0019187">
    <property type="term" value="F:beta-1,4-mannosyltransferase activity"/>
    <property type="evidence" value="ECO:0007669"/>
    <property type="project" value="InterPro"/>
</dbReference>
<dbReference type="Pfam" id="PF13632">
    <property type="entry name" value="Glyco_trans_2_3"/>
    <property type="match status" value="1"/>
</dbReference>
<proteinExistence type="predicted"/>
<feature type="transmembrane region" description="Helical" evidence="2">
    <location>
        <begin position="467"/>
        <end position="493"/>
    </location>
</feature>
<evidence type="ECO:0000256" key="1">
    <source>
        <dbReference type="SAM" id="MobiDB-lite"/>
    </source>
</evidence>
<feature type="transmembrane region" description="Helical" evidence="2">
    <location>
        <begin position="499"/>
        <end position="521"/>
    </location>
</feature>
<feature type="transmembrane region" description="Helical" evidence="2">
    <location>
        <begin position="148"/>
        <end position="173"/>
    </location>
</feature>
<feature type="region of interest" description="Disordered" evidence="1">
    <location>
        <begin position="1"/>
        <end position="62"/>
    </location>
</feature>
<feature type="compositionally biased region" description="Basic and acidic residues" evidence="1">
    <location>
        <begin position="40"/>
        <end position="53"/>
    </location>
</feature>
<organism evidence="4 5">
    <name type="scientific">Rhizophlyctis rosea</name>
    <dbReference type="NCBI Taxonomy" id="64517"/>
    <lineage>
        <taxon>Eukaryota</taxon>
        <taxon>Fungi</taxon>
        <taxon>Fungi incertae sedis</taxon>
        <taxon>Chytridiomycota</taxon>
        <taxon>Chytridiomycota incertae sedis</taxon>
        <taxon>Chytridiomycetes</taxon>
        <taxon>Rhizophlyctidales</taxon>
        <taxon>Rhizophlyctidaceae</taxon>
        <taxon>Rhizophlyctis</taxon>
    </lineage>
</organism>
<dbReference type="InterPro" id="IPR027389">
    <property type="entry name" value="B_mannosylTrfase_Bre-3/Egh"/>
</dbReference>
<sequence length="571" mass="65516">MADNLTAPPAVGGNKRSWERPKSGILGKPLPPIPVNESIEMDHSATEKTEAAKEGYYLPNTQPHIRMSRDSYFDDTASESSHSTAYDSGPEARAGPAFGGAPVETIDVSKKDGEAGPTVVNVPSREGLSYALIDEDGVRTNKGKTAMIMALLSEMWIIHIIVLIGGIFLWSFFVPQFYVDDQLWNFTCWWKLGWLFPLPYTIICFMGLVMPFRTPKFLYDSSRPKRRVDNLYILTVTKGDNREAVYRAWNAHKHLERLHPAVRIHVLTDEPYFFENINCYTCPKSFTTANSKYKARALEWYRQTMKFTEHDWVLHLDEESVIDDESVKRCLEFIWYEQELTWGQGVILYNQYRYFNNWFFTVADALRVGDDLARFHLQYTYFHVPVFGAHGSFLMTNGLVENAVTWDLGSLTEDYQFATHAWEMGFRCGKIPALIREQSPMDLMGFLKQRRRWYVGIRRLPGFLPKLWNAFWTLGILCLYGTIASTITGALIPIGTPRWFGFLKDVQFVTFIYLYVLGIFIEDLDKGVNPIIMVLRIPVVIVLSICATVLECMAVMYGLIFPPADFDVIKK</sequence>
<keyword evidence="5" id="KW-1185">Reference proteome</keyword>
<reference evidence="4" key="1">
    <citation type="submission" date="2020-05" db="EMBL/GenBank/DDBJ databases">
        <title>Phylogenomic resolution of chytrid fungi.</title>
        <authorList>
            <person name="Stajich J.E."/>
            <person name="Amses K."/>
            <person name="Simmons R."/>
            <person name="Seto K."/>
            <person name="Myers J."/>
            <person name="Bonds A."/>
            <person name="Quandt C.A."/>
            <person name="Barry K."/>
            <person name="Liu P."/>
            <person name="Grigoriev I."/>
            <person name="Longcore J.E."/>
            <person name="James T.Y."/>
        </authorList>
    </citation>
    <scope>NUCLEOTIDE SEQUENCE</scope>
    <source>
        <strain evidence="4">JEL0318</strain>
    </source>
</reference>
<evidence type="ECO:0000313" key="4">
    <source>
        <dbReference type="EMBL" id="KAJ3050368.1"/>
    </source>
</evidence>
<evidence type="ECO:0000256" key="2">
    <source>
        <dbReference type="SAM" id="Phobius"/>
    </source>
</evidence>
<evidence type="ECO:0000259" key="3">
    <source>
        <dbReference type="Pfam" id="PF13632"/>
    </source>
</evidence>
<dbReference type="Proteomes" id="UP001212841">
    <property type="component" value="Unassembled WGS sequence"/>
</dbReference>
<comment type="caution">
    <text evidence="4">The sequence shown here is derived from an EMBL/GenBank/DDBJ whole genome shotgun (WGS) entry which is preliminary data.</text>
</comment>
<dbReference type="PANTHER" id="PTHR16779">
    <property type="entry name" value="BETA-1,4-MANNOSYLTRANSFERASE EGH"/>
    <property type="match status" value="1"/>
</dbReference>
<feature type="transmembrane region" description="Helical" evidence="2">
    <location>
        <begin position="533"/>
        <end position="560"/>
    </location>
</feature>
<accession>A0AAD5SBJ9</accession>
<evidence type="ECO:0000313" key="5">
    <source>
        <dbReference type="Proteomes" id="UP001212841"/>
    </source>
</evidence>
<feature type="region of interest" description="Disordered" evidence="1">
    <location>
        <begin position="74"/>
        <end position="98"/>
    </location>
</feature>
<gene>
    <name evidence="4" type="ORF">HK097_008674</name>
</gene>